<feature type="compositionally biased region" description="Pro residues" evidence="1">
    <location>
        <begin position="334"/>
        <end position="344"/>
    </location>
</feature>
<keyword evidence="3" id="KW-1185">Reference proteome</keyword>
<dbReference type="KEGG" id="bany:112044977"/>
<feature type="compositionally biased region" description="Low complexity" evidence="1">
    <location>
        <begin position="245"/>
        <end position="256"/>
    </location>
</feature>
<dbReference type="CTD" id="100379474"/>
<reference evidence="4" key="1">
    <citation type="submission" date="2025-08" db="UniProtKB">
        <authorList>
            <consortium name="RefSeq"/>
        </authorList>
    </citation>
    <scope>IDENTIFICATION</scope>
</reference>
<organism evidence="3 4">
    <name type="scientific">Bicyclus anynana</name>
    <name type="common">Squinting bush brown butterfly</name>
    <dbReference type="NCBI Taxonomy" id="110368"/>
    <lineage>
        <taxon>Eukaryota</taxon>
        <taxon>Metazoa</taxon>
        <taxon>Ecdysozoa</taxon>
        <taxon>Arthropoda</taxon>
        <taxon>Hexapoda</taxon>
        <taxon>Insecta</taxon>
        <taxon>Pterygota</taxon>
        <taxon>Neoptera</taxon>
        <taxon>Endopterygota</taxon>
        <taxon>Lepidoptera</taxon>
        <taxon>Glossata</taxon>
        <taxon>Ditrysia</taxon>
        <taxon>Papilionoidea</taxon>
        <taxon>Nymphalidae</taxon>
        <taxon>Satyrinae</taxon>
        <taxon>Satyrini</taxon>
        <taxon>Mycalesina</taxon>
        <taxon>Bicyclus</taxon>
    </lineage>
</organism>
<proteinExistence type="predicted"/>
<feature type="signal peptide" evidence="2">
    <location>
        <begin position="1"/>
        <end position="17"/>
    </location>
</feature>
<name>A0A6J1MV79_BICAN</name>
<evidence type="ECO:0000256" key="2">
    <source>
        <dbReference type="SAM" id="SignalP"/>
    </source>
</evidence>
<feature type="compositionally biased region" description="Low complexity" evidence="1">
    <location>
        <begin position="161"/>
        <end position="173"/>
    </location>
</feature>
<dbReference type="Proteomes" id="UP001652582">
    <property type="component" value="Chromosome 15"/>
</dbReference>
<feature type="chain" id="PRO_5027023821" evidence="2">
    <location>
        <begin position="18"/>
        <end position="482"/>
    </location>
</feature>
<feature type="region of interest" description="Disordered" evidence="1">
    <location>
        <begin position="142"/>
        <end position="191"/>
    </location>
</feature>
<protein>
    <submittedName>
        <fullName evidence="4">Uncharacterized protein LOC112044977</fullName>
    </submittedName>
</protein>
<feature type="compositionally biased region" description="Low complexity" evidence="1">
    <location>
        <begin position="264"/>
        <end position="309"/>
    </location>
</feature>
<feature type="region of interest" description="Disordered" evidence="1">
    <location>
        <begin position="223"/>
        <end position="351"/>
    </location>
</feature>
<dbReference type="OrthoDB" id="6931753at2759"/>
<accession>A0A6J1MV79</accession>
<dbReference type="RefSeq" id="XP_023936768.1">
    <property type="nucleotide sequence ID" value="XM_024081000.2"/>
</dbReference>
<keyword evidence="2" id="KW-0732">Signal</keyword>
<dbReference type="GeneID" id="112044977"/>
<sequence>MIVTVILLLTTCGIVQSSETHAVAPAGVAPVVTAASSQYFERTFNRLVAVPPLQPVLPLAPAPVAPAAVAPVAPPSILSVLPIAPARPPVVVDATRTTAEPPPLPPPSNPLDPNIAIAIATAQAAPVATILLPPYPFGFPPSFGLLPQPPQAPSDTRESTTSKTTTTIQATTTQKEEDPTTPVPSNIDNAFAQAPSNQDVNFRQYLAPQLPGQGIATQQPALRPQQIPDPNQQFPGPNQQYPGSNQQYPGPNQQFPGPNPQFPGPNQQYPGPNQQFPGPNQQFPGPNQQFPGPNQQFPGPNQQVPGPNQHFPDPNQQLPGPRPQQFPGTNSRPNPIPLPNPQQFPLPNSWPQSIPQHLPLPDARPIKFKTNVEVVPVPLAYIAPPSPHQHHHHNHHHHHHHQSLKVIPHVHTFVPKTSKIIIRPVTALRIRTLRTPVPFATYGPPKLVKRLALNYPRKIRSRDTELTTFKPINRQFTKPQRL</sequence>
<gene>
    <name evidence="4" type="primary">LOC112044977</name>
</gene>
<evidence type="ECO:0000256" key="1">
    <source>
        <dbReference type="SAM" id="MobiDB-lite"/>
    </source>
</evidence>
<evidence type="ECO:0000313" key="3">
    <source>
        <dbReference type="Proteomes" id="UP001652582"/>
    </source>
</evidence>
<evidence type="ECO:0000313" key="4">
    <source>
        <dbReference type="RefSeq" id="XP_023936768.1"/>
    </source>
</evidence>
<dbReference type="AlphaFoldDB" id="A0A6J1MV79"/>
<feature type="compositionally biased region" description="Polar residues" evidence="1">
    <location>
        <begin position="228"/>
        <end position="244"/>
    </location>
</feature>